<dbReference type="EMBL" id="MNPL01006366">
    <property type="protein sequence ID" value="OQR75436.1"/>
    <property type="molecule type" value="Genomic_DNA"/>
</dbReference>
<evidence type="ECO:0000256" key="2">
    <source>
        <dbReference type="PROSITE-ProRule" id="PRU00497"/>
    </source>
</evidence>
<keyword evidence="1 2" id="KW-0193">Cuticle</keyword>
<dbReference type="AlphaFoldDB" id="A0A1V9XPM4"/>
<dbReference type="PROSITE" id="PS00233">
    <property type="entry name" value="CHIT_BIND_RR_1"/>
    <property type="match status" value="1"/>
</dbReference>
<dbReference type="PANTHER" id="PTHR10380:SF173">
    <property type="entry name" value="CUTICULAR PROTEIN 47EF, ISOFORM C-RELATED"/>
    <property type="match status" value="1"/>
</dbReference>
<dbReference type="InParanoid" id="A0A1V9XPM4"/>
<accession>A0A1V9XPM4</accession>
<comment type="caution">
    <text evidence="3">The sequence shown here is derived from an EMBL/GenBank/DDBJ whole genome shotgun (WGS) entry which is preliminary data.</text>
</comment>
<sequence length="132" mass="13827">MKGIGNYNFGYDEAHASGSSFRRESGNALGVKTGSYGLREADGRVRVVNYVADGAGFRASIATNEPGTSPSLPAGALIAKPVVPPVSAVPSPPVAKVNPLYHQHPLAAPMIHTHAAIAPAYNYINAFPGFYY</sequence>
<reference evidence="3 4" key="1">
    <citation type="journal article" date="2017" name="Gigascience">
        <title>Draft genome of the honey bee ectoparasitic mite, Tropilaelaps mercedesae, is shaped by the parasitic life history.</title>
        <authorList>
            <person name="Dong X."/>
            <person name="Armstrong S.D."/>
            <person name="Xia D."/>
            <person name="Makepeace B.L."/>
            <person name="Darby A.C."/>
            <person name="Kadowaki T."/>
        </authorList>
    </citation>
    <scope>NUCLEOTIDE SEQUENCE [LARGE SCALE GENOMIC DNA]</scope>
    <source>
        <strain evidence="3">Wuxi-XJTLU</strain>
    </source>
</reference>
<evidence type="ECO:0000313" key="3">
    <source>
        <dbReference type="EMBL" id="OQR75436.1"/>
    </source>
</evidence>
<organism evidence="3 4">
    <name type="scientific">Tropilaelaps mercedesae</name>
    <dbReference type="NCBI Taxonomy" id="418985"/>
    <lineage>
        <taxon>Eukaryota</taxon>
        <taxon>Metazoa</taxon>
        <taxon>Ecdysozoa</taxon>
        <taxon>Arthropoda</taxon>
        <taxon>Chelicerata</taxon>
        <taxon>Arachnida</taxon>
        <taxon>Acari</taxon>
        <taxon>Parasitiformes</taxon>
        <taxon>Mesostigmata</taxon>
        <taxon>Gamasina</taxon>
        <taxon>Dermanyssoidea</taxon>
        <taxon>Laelapidae</taxon>
        <taxon>Tropilaelaps</taxon>
    </lineage>
</organism>
<dbReference type="OrthoDB" id="8021718at2759"/>
<gene>
    <name evidence="3" type="ORF">BIW11_08422</name>
</gene>
<dbReference type="PRINTS" id="PR00947">
    <property type="entry name" value="CUTICLE"/>
</dbReference>
<dbReference type="Proteomes" id="UP000192247">
    <property type="component" value="Unassembled WGS sequence"/>
</dbReference>
<evidence type="ECO:0000313" key="4">
    <source>
        <dbReference type="Proteomes" id="UP000192247"/>
    </source>
</evidence>
<name>A0A1V9XPM4_9ACAR</name>
<dbReference type="PANTHER" id="PTHR10380">
    <property type="entry name" value="CUTICLE PROTEIN"/>
    <property type="match status" value="1"/>
</dbReference>
<dbReference type="InterPro" id="IPR031311">
    <property type="entry name" value="CHIT_BIND_RR_consensus"/>
</dbReference>
<dbReference type="InterPro" id="IPR050468">
    <property type="entry name" value="Cuticle_Struct_Prot"/>
</dbReference>
<keyword evidence="4" id="KW-1185">Reference proteome</keyword>
<dbReference type="PROSITE" id="PS51155">
    <property type="entry name" value="CHIT_BIND_RR_2"/>
    <property type="match status" value="1"/>
</dbReference>
<dbReference type="FunCoup" id="A0A1V9XPM4">
    <property type="interactions" value="45"/>
</dbReference>
<dbReference type="InterPro" id="IPR000618">
    <property type="entry name" value="Insect_cuticle"/>
</dbReference>
<evidence type="ECO:0000256" key="1">
    <source>
        <dbReference type="ARBA" id="ARBA00022460"/>
    </source>
</evidence>
<dbReference type="Pfam" id="PF00379">
    <property type="entry name" value="Chitin_bind_4"/>
    <property type="match status" value="1"/>
</dbReference>
<dbReference type="GO" id="GO:0062129">
    <property type="term" value="C:chitin-based extracellular matrix"/>
    <property type="evidence" value="ECO:0007669"/>
    <property type="project" value="TreeGrafter"/>
</dbReference>
<protein>
    <submittedName>
        <fullName evidence="3">Cuticular protein-like</fullName>
    </submittedName>
</protein>
<dbReference type="GO" id="GO:0008010">
    <property type="term" value="F:structural constituent of chitin-based larval cuticle"/>
    <property type="evidence" value="ECO:0007669"/>
    <property type="project" value="TreeGrafter"/>
</dbReference>
<proteinExistence type="predicted"/>